<evidence type="ECO:0000313" key="3">
    <source>
        <dbReference type="Proteomes" id="UP001187415"/>
    </source>
</evidence>
<organism evidence="2 3">
    <name type="scientific">Channa striata</name>
    <name type="common">Snakehead murrel</name>
    <name type="synonym">Ophicephalus striatus</name>
    <dbReference type="NCBI Taxonomy" id="64152"/>
    <lineage>
        <taxon>Eukaryota</taxon>
        <taxon>Metazoa</taxon>
        <taxon>Chordata</taxon>
        <taxon>Craniata</taxon>
        <taxon>Vertebrata</taxon>
        <taxon>Euteleostomi</taxon>
        <taxon>Actinopterygii</taxon>
        <taxon>Neopterygii</taxon>
        <taxon>Teleostei</taxon>
        <taxon>Neoteleostei</taxon>
        <taxon>Acanthomorphata</taxon>
        <taxon>Anabantaria</taxon>
        <taxon>Anabantiformes</taxon>
        <taxon>Channoidei</taxon>
        <taxon>Channidae</taxon>
        <taxon>Channa</taxon>
    </lineage>
</organism>
<dbReference type="EMBL" id="JAUPFM010000040">
    <property type="protein sequence ID" value="KAK2814497.1"/>
    <property type="molecule type" value="Genomic_DNA"/>
</dbReference>
<feature type="compositionally biased region" description="Basic and acidic residues" evidence="1">
    <location>
        <begin position="1"/>
        <end position="15"/>
    </location>
</feature>
<evidence type="ECO:0000313" key="2">
    <source>
        <dbReference type="EMBL" id="KAK2814497.1"/>
    </source>
</evidence>
<gene>
    <name evidence="2" type="ORF">Q5P01_000346</name>
</gene>
<comment type="caution">
    <text evidence="2">The sequence shown here is derived from an EMBL/GenBank/DDBJ whole genome shotgun (WGS) entry which is preliminary data.</text>
</comment>
<proteinExistence type="predicted"/>
<keyword evidence="3" id="KW-1185">Reference proteome</keyword>
<name>A0AA88IS28_CHASR</name>
<reference evidence="2" key="1">
    <citation type="submission" date="2023-07" db="EMBL/GenBank/DDBJ databases">
        <title>Chromosome-level Genome Assembly of Striped Snakehead (Channa striata).</title>
        <authorList>
            <person name="Liu H."/>
        </authorList>
    </citation>
    <scope>NUCLEOTIDE SEQUENCE</scope>
    <source>
        <strain evidence="2">Gz</strain>
        <tissue evidence="2">Muscle</tissue>
    </source>
</reference>
<dbReference type="Proteomes" id="UP001187415">
    <property type="component" value="Unassembled WGS sequence"/>
</dbReference>
<protein>
    <submittedName>
        <fullName evidence="2">Uncharacterized protein</fullName>
    </submittedName>
</protein>
<feature type="region of interest" description="Disordered" evidence="1">
    <location>
        <begin position="1"/>
        <end position="21"/>
    </location>
</feature>
<dbReference type="AlphaFoldDB" id="A0AA88IS28"/>
<evidence type="ECO:0000256" key="1">
    <source>
        <dbReference type="SAM" id="MobiDB-lite"/>
    </source>
</evidence>
<accession>A0AA88IS28</accession>
<sequence length="375" mass="41056">MNSSAFHHDDNERSAECSCSAPRLGRPSALAFVWRRKKLSTMLPRPWPGSQGDQGYAGVNVWRARTPGLPCSARATAVSPGAVPAVDEVQDVVGHGRKPTIREVITAIAAPSFPLSAGAQDGAAPADGLLPKSSLRWRSEVEASRCGPATLHSRSPHGDTRPAVVSAVRYVTPCDLSLSSARVVVYAEGRQRSQQRSWPFRGRRESAGICLMTQARPSEDSKLRRGDMRQREEGLTLRLDNRSYREIGRCDCARRGSCCWAEAERGWVFATSEALGIKLRYMRRYLRAGCCPLKRLQRETSASWRGPREPGEGFGLRSGDYLYGGVELPSWQLAGAEKAPQVSAQSHGFSVLTMCGVPERFSERRGSPHALPRAA</sequence>